<dbReference type="EMBL" id="BMFP01000006">
    <property type="protein sequence ID" value="GGG24842.1"/>
    <property type="molecule type" value="Genomic_DNA"/>
</dbReference>
<evidence type="ECO:0000313" key="1">
    <source>
        <dbReference type="EMBL" id="GGG24842.1"/>
    </source>
</evidence>
<comment type="caution">
    <text evidence="1">The sequence shown here is derived from an EMBL/GenBank/DDBJ whole genome shotgun (WGS) entry which is preliminary data.</text>
</comment>
<dbReference type="Proteomes" id="UP000634043">
    <property type="component" value="Unassembled WGS sequence"/>
</dbReference>
<reference evidence="2" key="1">
    <citation type="journal article" date="2019" name="Int. J. Syst. Evol. Microbiol.">
        <title>The Global Catalogue of Microorganisms (GCM) 10K type strain sequencing project: providing services to taxonomists for standard genome sequencing and annotation.</title>
        <authorList>
            <consortium name="The Broad Institute Genomics Platform"/>
            <consortium name="The Broad Institute Genome Sequencing Center for Infectious Disease"/>
            <person name="Wu L."/>
            <person name="Ma J."/>
        </authorList>
    </citation>
    <scope>NUCLEOTIDE SEQUENCE [LARGE SCALE GENOMIC DNA]</scope>
    <source>
        <strain evidence="2">CGMCC 1.12749</strain>
    </source>
</reference>
<name>A0ABQ1WBK8_9BACT</name>
<proteinExistence type="predicted"/>
<keyword evidence="2" id="KW-1185">Reference proteome</keyword>
<accession>A0ABQ1WBK8</accession>
<protein>
    <submittedName>
        <fullName evidence="1">Uncharacterized protein</fullName>
    </submittedName>
</protein>
<organism evidence="1 2">
    <name type="scientific">Pontibacter amylolyticus</name>
    <dbReference type="NCBI Taxonomy" id="1424080"/>
    <lineage>
        <taxon>Bacteria</taxon>
        <taxon>Pseudomonadati</taxon>
        <taxon>Bacteroidota</taxon>
        <taxon>Cytophagia</taxon>
        <taxon>Cytophagales</taxon>
        <taxon>Hymenobacteraceae</taxon>
        <taxon>Pontibacter</taxon>
    </lineage>
</organism>
<evidence type="ECO:0000313" key="2">
    <source>
        <dbReference type="Proteomes" id="UP000634043"/>
    </source>
</evidence>
<sequence>MEFYDSEKSKPEAGDYFVVPKRVYKQKIEANMKFSKVDEIVYPQNMWNSLTTAHYARFYHTYPQYIPWFVSLTPVDSIIIYKIIE</sequence>
<gene>
    <name evidence="1" type="ORF">GCM10011323_30770</name>
</gene>